<protein>
    <submittedName>
        <fullName evidence="1">Uncharacterized protein</fullName>
    </submittedName>
</protein>
<proteinExistence type="predicted"/>
<organism evidence="1 2">
    <name type="scientific">Canariomyces notabilis</name>
    <dbReference type="NCBI Taxonomy" id="2074819"/>
    <lineage>
        <taxon>Eukaryota</taxon>
        <taxon>Fungi</taxon>
        <taxon>Dikarya</taxon>
        <taxon>Ascomycota</taxon>
        <taxon>Pezizomycotina</taxon>
        <taxon>Sordariomycetes</taxon>
        <taxon>Sordariomycetidae</taxon>
        <taxon>Sordariales</taxon>
        <taxon>Chaetomiaceae</taxon>
        <taxon>Canariomyces</taxon>
    </lineage>
</organism>
<evidence type="ECO:0000313" key="2">
    <source>
        <dbReference type="Proteomes" id="UP001302812"/>
    </source>
</evidence>
<evidence type="ECO:0000313" key="1">
    <source>
        <dbReference type="EMBL" id="KAK4116615.1"/>
    </source>
</evidence>
<sequence length="133" mass="13874">MIATKLMKNTAIGLVFAHAVARPPGVRMARSTRAQYLRARLANFSSADGVGSGMSKETAGADPALITGAPPAILLISLLTKTLNMAKGCRKDPTSTSRLDGCRCEVASLVTVRKSKDGSNLAWRTCPTAGLTA</sequence>
<keyword evidence="2" id="KW-1185">Reference proteome</keyword>
<name>A0AAN6YWG5_9PEZI</name>
<reference evidence="1" key="2">
    <citation type="submission" date="2023-05" db="EMBL/GenBank/DDBJ databases">
        <authorList>
            <consortium name="Lawrence Berkeley National Laboratory"/>
            <person name="Steindorff A."/>
            <person name="Hensen N."/>
            <person name="Bonometti L."/>
            <person name="Westerberg I."/>
            <person name="Brannstrom I.O."/>
            <person name="Guillou S."/>
            <person name="Cros-Aarteil S."/>
            <person name="Calhoun S."/>
            <person name="Haridas S."/>
            <person name="Kuo A."/>
            <person name="Mondo S."/>
            <person name="Pangilinan J."/>
            <person name="Riley R."/>
            <person name="Labutti K."/>
            <person name="Andreopoulos B."/>
            <person name="Lipzen A."/>
            <person name="Chen C."/>
            <person name="Yanf M."/>
            <person name="Daum C."/>
            <person name="Ng V."/>
            <person name="Clum A."/>
            <person name="Ohm R."/>
            <person name="Martin F."/>
            <person name="Silar P."/>
            <person name="Natvig D."/>
            <person name="Lalanne C."/>
            <person name="Gautier V."/>
            <person name="Ament-Velasquez S.L."/>
            <person name="Kruys A."/>
            <person name="Hutchinson M.I."/>
            <person name="Powell A.J."/>
            <person name="Barry K."/>
            <person name="Miller A.N."/>
            <person name="Grigoriev I.V."/>
            <person name="Debuchy R."/>
            <person name="Gladieux P."/>
            <person name="Thoren M.H."/>
            <person name="Johannesson H."/>
        </authorList>
    </citation>
    <scope>NUCLEOTIDE SEQUENCE</scope>
    <source>
        <strain evidence="1">CBS 508.74</strain>
    </source>
</reference>
<dbReference type="AlphaFoldDB" id="A0AAN6YWG5"/>
<comment type="caution">
    <text evidence="1">The sequence shown here is derived from an EMBL/GenBank/DDBJ whole genome shotgun (WGS) entry which is preliminary data.</text>
</comment>
<dbReference type="EMBL" id="MU853333">
    <property type="protein sequence ID" value="KAK4116615.1"/>
    <property type="molecule type" value="Genomic_DNA"/>
</dbReference>
<gene>
    <name evidence="1" type="ORF">N656DRAFT_261006</name>
</gene>
<accession>A0AAN6YWG5</accession>
<dbReference type="Proteomes" id="UP001302812">
    <property type="component" value="Unassembled WGS sequence"/>
</dbReference>
<dbReference type="GeneID" id="89933163"/>
<dbReference type="RefSeq" id="XP_064674185.1">
    <property type="nucleotide sequence ID" value="XM_064809040.1"/>
</dbReference>
<reference evidence="1" key="1">
    <citation type="journal article" date="2023" name="Mol. Phylogenet. Evol.">
        <title>Genome-scale phylogeny and comparative genomics of the fungal order Sordariales.</title>
        <authorList>
            <person name="Hensen N."/>
            <person name="Bonometti L."/>
            <person name="Westerberg I."/>
            <person name="Brannstrom I.O."/>
            <person name="Guillou S."/>
            <person name="Cros-Aarteil S."/>
            <person name="Calhoun S."/>
            <person name="Haridas S."/>
            <person name="Kuo A."/>
            <person name="Mondo S."/>
            <person name="Pangilinan J."/>
            <person name="Riley R."/>
            <person name="LaButti K."/>
            <person name="Andreopoulos B."/>
            <person name="Lipzen A."/>
            <person name="Chen C."/>
            <person name="Yan M."/>
            <person name="Daum C."/>
            <person name="Ng V."/>
            <person name="Clum A."/>
            <person name="Steindorff A."/>
            <person name="Ohm R.A."/>
            <person name="Martin F."/>
            <person name="Silar P."/>
            <person name="Natvig D.O."/>
            <person name="Lalanne C."/>
            <person name="Gautier V."/>
            <person name="Ament-Velasquez S.L."/>
            <person name="Kruys A."/>
            <person name="Hutchinson M.I."/>
            <person name="Powell A.J."/>
            <person name="Barry K."/>
            <person name="Miller A.N."/>
            <person name="Grigoriev I.V."/>
            <person name="Debuchy R."/>
            <person name="Gladieux P."/>
            <person name="Hiltunen Thoren M."/>
            <person name="Johannesson H."/>
        </authorList>
    </citation>
    <scope>NUCLEOTIDE SEQUENCE</scope>
    <source>
        <strain evidence="1">CBS 508.74</strain>
    </source>
</reference>